<reference evidence="1 2" key="1">
    <citation type="submission" date="2018-03" db="EMBL/GenBank/DDBJ databases">
        <title>Genomic Encyclopedia of Type Strains, Phase III (KMG-III): the genomes of soil and plant-associated and newly described type strains.</title>
        <authorList>
            <person name="Whitman W."/>
        </authorList>
    </citation>
    <scope>NUCLEOTIDE SEQUENCE [LARGE SCALE GENOMIC DNA]</scope>
    <source>
        <strain evidence="1 2">MWH-P2sevCIIIb</strain>
    </source>
</reference>
<sequence length="117" mass="12991">MTSRALCFFFVTVVLTLSGCESSHLFQQSAAFYHHDPARHVAVIDRQEISVMPRSENTWEAYGGNPGKETQPTGNVQQRQIKAIETVSLCKVVSSGYDVTHEKDQMLLTAQVDCSAK</sequence>
<evidence type="ECO:0000313" key="1">
    <source>
        <dbReference type="EMBL" id="PRY98438.1"/>
    </source>
</evidence>
<dbReference type="AlphaFoldDB" id="A0A2T0XHK8"/>
<dbReference type="EMBL" id="PVTV01000012">
    <property type="protein sequence ID" value="PRY98438.1"/>
    <property type="molecule type" value="Genomic_DNA"/>
</dbReference>
<protein>
    <recommendedName>
        <fullName evidence="3">Lipoprotein</fullName>
    </recommendedName>
</protein>
<dbReference type="PROSITE" id="PS51257">
    <property type="entry name" value="PROKAR_LIPOPROTEIN"/>
    <property type="match status" value="1"/>
</dbReference>
<dbReference type="RefSeq" id="WP_146129725.1">
    <property type="nucleotide sequence ID" value="NZ_PVTV01000012.1"/>
</dbReference>
<keyword evidence="2" id="KW-1185">Reference proteome</keyword>
<accession>A0A2T0XHK8</accession>
<proteinExistence type="predicted"/>
<name>A0A2T0XHK8_9BURK</name>
<evidence type="ECO:0000313" key="2">
    <source>
        <dbReference type="Proteomes" id="UP000238308"/>
    </source>
</evidence>
<organism evidence="1 2">
    <name type="scientific">Jezberella montanilacus</name>
    <dbReference type="NCBI Taxonomy" id="323426"/>
    <lineage>
        <taxon>Bacteria</taxon>
        <taxon>Pseudomonadati</taxon>
        <taxon>Pseudomonadota</taxon>
        <taxon>Betaproteobacteria</taxon>
        <taxon>Burkholderiales</taxon>
        <taxon>Alcaligenaceae</taxon>
        <taxon>Jezberella</taxon>
    </lineage>
</organism>
<evidence type="ECO:0008006" key="3">
    <source>
        <dbReference type="Google" id="ProtNLM"/>
    </source>
</evidence>
<gene>
    <name evidence="1" type="ORF">BCM14_1266</name>
</gene>
<dbReference type="OrthoDB" id="9953684at2"/>
<dbReference type="Proteomes" id="UP000238308">
    <property type="component" value="Unassembled WGS sequence"/>
</dbReference>
<comment type="caution">
    <text evidence="1">The sequence shown here is derived from an EMBL/GenBank/DDBJ whole genome shotgun (WGS) entry which is preliminary data.</text>
</comment>